<protein>
    <submittedName>
        <fullName evidence="1">Uncharacterized protein</fullName>
    </submittedName>
</protein>
<dbReference type="AlphaFoldDB" id="A0A0F9L836"/>
<gene>
    <name evidence="1" type="ORF">LCGC14_1246780</name>
</gene>
<sequence length="113" mass="13446">MKCQRCWNYSWILYKYTYYNHRELTILLCPRCTKIAMTYAYEITVGLRGPGDFGGISISGVYRSPWDEKTIANNIKSSIKRHVDNVGSVSVEFRKYTPEEFWYKDVRINKKRE</sequence>
<evidence type="ECO:0000313" key="1">
    <source>
        <dbReference type="EMBL" id="KKM89638.1"/>
    </source>
</evidence>
<comment type="caution">
    <text evidence="1">The sequence shown here is derived from an EMBL/GenBank/DDBJ whole genome shotgun (WGS) entry which is preliminary data.</text>
</comment>
<reference evidence="1" key="1">
    <citation type="journal article" date="2015" name="Nature">
        <title>Complex archaea that bridge the gap between prokaryotes and eukaryotes.</title>
        <authorList>
            <person name="Spang A."/>
            <person name="Saw J.H."/>
            <person name="Jorgensen S.L."/>
            <person name="Zaremba-Niedzwiedzka K."/>
            <person name="Martijn J."/>
            <person name="Lind A.E."/>
            <person name="van Eijk R."/>
            <person name="Schleper C."/>
            <person name="Guy L."/>
            <person name="Ettema T.J."/>
        </authorList>
    </citation>
    <scope>NUCLEOTIDE SEQUENCE</scope>
</reference>
<dbReference type="EMBL" id="LAZR01006790">
    <property type="protein sequence ID" value="KKM89638.1"/>
    <property type="molecule type" value="Genomic_DNA"/>
</dbReference>
<name>A0A0F9L836_9ZZZZ</name>
<organism evidence="1">
    <name type="scientific">marine sediment metagenome</name>
    <dbReference type="NCBI Taxonomy" id="412755"/>
    <lineage>
        <taxon>unclassified sequences</taxon>
        <taxon>metagenomes</taxon>
        <taxon>ecological metagenomes</taxon>
    </lineage>
</organism>
<accession>A0A0F9L836</accession>
<proteinExistence type="predicted"/>